<keyword evidence="2" id="KW-1185">Reference proteome</keyword>
<accession>A0A166W3W8</accession>
<dbReference type="AlphaFoldDB" id="A0A166W3W8"/>
<organism evidence="1 2">
    <name type="scientific">Athelia psychrophila</name>
    <dbReference type="NCBI Taxonomy" id="1759441"/>
    <lineage>
        <taxon>Eukaryota</taxon>
        <taxon>Fungi</taxon>
        <taxon>Dikarya</taxon>
        <taxon>Basidiomycota</taxon>
        <taxon>Agaricomycotina</taxon>
        <taxon>Agaricomycetes</taxon>
        <taxon>Agaricomycetidae</taxon>
        <taxon>Atheliales</taxon>
        <taxon>Atheliaceae</taxon>
        <taxon>Athelia</taxon>
    </lineage>
</organism>
<proteinExistence type="predicted"/>
<dbReference type="Proteomes" id="UP000076532">
    <property type="component" value="Unassembled WGS sequence"/>
</dbReference>
<name>A0A166W3W8_9AGAM</name>
<protein>
    <submittedName>
        <fullName evidence="1">Uncharacterized protein</fullName>
    </submittedName>
</protein>
<sequence length="209" mass="23512">MSHIKSVDIPLDCTQQEELQPSGKGFAEFSSSTQRLPCSRMKAYGKMMEKRLTIEEEHATHRDAKEMKRTAITILGWARVVGGTKQTSRNQHRRATSSSRMSRNIYSLAPSAVPYADMRSDPPIPRDAKGAARTTAEICSCLHGSKEFTILHRHQRACFSCRESRPIALGMIAHIDSEMGLVALVMRNDRAPTPLRRRTLYLSCATDYM</sequence>
<evidence type="ECO:0000313" key="2">
    <source>
        <dbReference type="Proteomes" id="UP000076532"/>
    </source>
</evidence>
<gene>
    <name evidence="1" type="ORF">FIBSPDRAFT_882084</name>
</gene>
<dbReference type="EMBL" id="KV417483">
    <property type="protein sequence ID" value="KZP33344.1"/>
    <property type="molecule type" value="Genomic_DNA"/>
</dbReference>
<evidence type="ECO:0000313" key="1">
    <source>
        <dbReference type="EMBL" id="KZP33344.1"/>
    </source>
</evidence>
<reference evidence="1 2" key="1">
    <citation type="journal article" date="2016" name="Mol. Biol. Evol.">
        <title>Comparative Genomics of Early-Diverging Mushroom-Forming Fungi Provides Insights into the Origins of Lignocellulose Decay Capabilities.</title>
        <authorList>
            <person name="Nagy L.G."/>
            <person name="Riley R."/>
            <person name="Tritt A."/>
            <person name="Adam C."/>
            <person name="Daum C."/>
            <person name="Floudas D."/>
            <person name="Sun H."/>
            <person name="Yadav J.S."/>
            <person name="Pangilinan J."/>
            <person name="Larsson K.H."/>
            <person name="Matsuura K."/>
            <person name="Barry K."/>
            <person name="Labutti K."/>
            <person name="Kuo R."/>
            <person name="Ohm R.A."/>
            <person name="Bhattacharya S.S."/>
            <person name="Shirouzu T."/>
            <person name="Yoshinaga Y."/>
            <person name="Martin F.M."/>
            <person name="Grigoriev I.V."/>
            <person name="Hibbett D.S."/>
        </authorList>
    </citation>
    <scope>NUCLEOTIDE SEQUENCE [LARGE SCALE GENOMIC DNA]</scope>
    <source>
        <strain evidence="1 2">CBS 109695</strain>
    </source>
</reference>